<comment type="caution">
    <text evidence="1">The sequence shown here is derived from an EMBL/GenBank/DDBJ whole genome shotgun (WGS) entry which is preliminary data.</text>
</comment>
<dbReference type="EMBL" id="BGZK01001464">
    <property type="protein sequence ID" value="GBP80472.1"/>
    <property type="molecule type" value="Genomic_DNA"/>
</dbReference>
<evidence type="ECO:0000313" key="1">
    <source>
        <dbReference type="EMBL" id="GBP80472.1"/>
    </source>
</evidence>
<keyword evidence="2" id="KW-1185">Reference proteome</keyword>
<dbReference type="AlphaFoldDB" id="A0A4C1YZU1"/>
<name>A0A4C1YZU1_EUMVA</name>
<reference evidence="1 2" key="1">
    <citation type="journal article" date="2019" name="Commun. Biol.">
        <title>The bagworm genome reveals a unique fibroin gene that provides high tensile strength.</title>
        <authorList>
            <person name="Kono N."/>
            <person name="Nakamura H."/>
            <person name="Ohtoshi R."/>
            <person name="Tomita M."/>
            <person name="Numata K."/>
            <person name="Arakawa K."/>
        </authorList>
    </citation>
    <scope>NUCLEOTIDE SEQUENCE [LARGE SCALE GENOMIC DNA]</scope>
</reference>
<dbReference type="Proteomes" id="UP000299102">
    <property type="component" value="Unassembled WGS sequence"/>
</dbReference>
<evidence type="ECO:0000313" key="2">
    <source>
        <dbReference type="Proteomes" id="UP000299102"/>
    </source>
</evidence>
<organism evidence="1 2">
    <name type="scientific">Eumeta variegata</name>
    <name type="common">Bagworm moth</name>
    <name type="synonym">Eumeta japonica</name>
    <dbReference type="NCBI Taxonomy" id="151549"/>
    <lineage>
        <taxon>Eukaryota</taxon>
        <taxon>Metazoa</taxon>
        <taxon>Ecdysozoa</taxon>
        <taxon>Arthropoda</taxon>
        <taxon>Hexapoda</taxon>
        <taxon>Insecta</taxon>
        <taxon>Pterygota</taxon>
        <taxon>Neoptera</taxon>
        <taxon>Endopterygota</taxon>
        <taxon>Lepidoptera</taxon>
        <taxon>Glossata</taxon>
        <taxon>Ditrysia</taxon>
        <taxon>Tineoidea</taxon>
        <taxon>Psychidae</taxon>
        <taxon>Oiketicinae</taxon>
        <taxon>Eumeta</taxon>
    </lineage>
</organism>
<sequence>MSSHAGGFFDKEGIPFNVRWKEFCWDFLNKIRKKDLVWQLWRCIGQIIRIVSSREKRILSSYCEPGIWPKTVLQKNQRRGDLGQALDLRP</sequence>
<gene>
    <name evidence="1" type="ORF">EVAR_12676_1</name>
</gene>
<protein>
    <submittedName>
        <fullName evidence="1">Uncharacterized protein</fullName>
    </submittedName>
</protein>
<accession>A0A4C1YZU1</accession>
<proteinExistence type="predicted"/>